<dbReference type="RefSeq" id="WP_166508138.1">
    <property type="nucleotide sequence ID" value="NZ_CP043026.1"/>
</dbReference>
<gene>
    <name evidence="2" type="ORF">SCHIN_v1c05550</name>
</gene>
<evidence type="ECO:0008006" key="4">
    <source>
        <dbReference type="Google" id="ProtNLM"/>
    </source>
</evidence>
<keyword evidence="3" id="KW-1185">Reference proteome</keyword>
<feature type="chain" id="PRO_5023105561" description="MOLPALP family lipoprotein" evidence="1">
    <location>
        <begin position="20"/>
        <end position="686"/>
    </location>
</feature>
<dbReference type="NCBIfam" id="NF045726">
    <property type="entry name" value="XXplasma_LP"/>
    <property type="match status" value="1"/>
</dbReference>
<sequence>MKKLLSFLGAITITASASATVVACGKPAGQKQNEIATDGLSQVMQDYSKLLFLNQNEINGVHVSSSSYLKVNLMNQKLSSLGMDKLAINEGLDSNATYNDVANKYFDVNNLTSGVTVSDNIYQGGVESLENQMDSTIATLLGQLTNITNPSGLLSLLTSFDMEQMLAPGGLLESFKDVLSKDNLQLLENAFSTDVYVGMTMQQTMDSSVIGLANALDQLMGEGKLNLEYSKEKLEANYKTAISSIGENVGGLLSGEKSISFDIATNIPALAEIIRFVRTILINLNQFGDLTTETIKTKKEIKEIRSKTFDSSDNKLNLKNLVSSLKFLVNDDNGYYVIKNVLASLFVSVEDTGVLGGVSPFEEYNEGNDGYADLLASILEKVAGMETVDTGMDEPFMEIDLSTVYIKAFIRAFINIGAYGADDSIGAGFVLSALAYEDTLEEGIIKDLVSKINGGLYEGAYTVGAEVSEEYQSFIVDWVSYLWTNDNKELNFNLKSLLDQPLSGLMNLFGGTTNKFDNITSSGFDFLTSKSLKEIVNDLDAQMVELTDEQATVDFGELANIIGEIKNKIDDALANPKDFWKILGYEGKDKYTPGSAFDLLDKFLKKAGWLESVGKVIDSYLSVYAGKIRKLNTDAKTLFNSLNVTKESSNNDKFVYSVTDGKITNKFEITLTGETGNKVIKSIALL</sequence>
<evidence type="ECO:0000313" key="2">
    <source>
        <dbReference type="EMBL" id="QEH61752.1"/>
    </source>
</evidence>
<keyword evidence="1" id="KW-0732">Signal</keyword>
<dbReference type="EMBL" id="CP043026">
    <property type="protein sequence ID" value="QEH61752.1"/>
    <property type="molecule type" value="Genomic_DNA"/>
</dbReference>
<dbReference type="NCBIfam" id="NF038029">
    <property type="entry name" value="LP_plasma"/>
    <property type="match status" value="1"/>
</dbReference>
<dbReference type="PROSITE" id="PS51257">
    <property type="entry name" value="PROKAR_LIPOPROTEIN"/>
    <property type="match status" value="1"/>
</dbReference>
<organism evidence="2 3">
    <name type="scientific">Spiroplasma chinense</name>
    <dbReference type="NCBI Taxonomy" id="216932"/>
    <lineage>
        <taxon>Bacteria</taxon>
        <taxon>Bacillati</taxon>
        <taxon>Mycoplasmatota</taxon>
        <taxon>Mollicutes</taxon>
        <taxon>Entomoplasmatales</taxon>
        <taxon>Spiroplasmataceae</taxon>
        <taxon>Spiroplasma</taxon>
    </lineage>
</organism>
<name>A0A5B9Y6P0_9MOLU</name>
<evidence type="ECO:0000256" key="1">
    <source>
        <dbReference type="SAM" id="SignalP"/>
    </source>
</evidence>
<dbReference type="AlphaFoldDB" id="A0A5B9Y6P0"/>
<reference evidence="2 3" key="1">
    <citation type="submission" date="2019-08" db="EMBL/GenBank/DDBJ databases">
        <title>Complete genome sequence of Spiroplasma chinense CCH (DSM 19755).</title>
        <authorList>
            <person name="Shen H.-Y."/>
            <person name="Lin Y.-C."/>
            <person name="Chou L."/>
            <person name="Kuo C.-H."/>
        </authorList>
    </citation>
    <scope>NUCLEOTIDE SEQUENCE [LARGE SCALE GENOMIC DNA]</scope>
    <source>
        <strain evidence="2 3">CCH</strain>
    </source>
</reference>
<dbReference type="KEGG" id="schi:SCHIN_v1c05550"/>
<accession>A0A5B9Y6P0</accession>
<evidence type="ECO:0000313" key="3">
    <source>
        <dbReference type="Proteomes" id="UP000323144"/>
    </source>
</evidence>
<dbReference type="InterPro" id="IPR054816">
    <property type="entry name" value="Lipoprotein_mollicutes-type_CS"/>
</dbReference>
<dbReference type="Proteomes" id="UP000323144">
    <property type="component" value="Chromosome"/>
</dbReference>
<proteinExistence type="predicted"/>
<protein>
    <recommendedName>
        <fullName evidence="4">MOLPALP family lipoprotein</fullName>
    </recommendedName>
</protein>
<feature type="signal peptide" evidence="1">
    <location>
        <begin position="1"/>
        <end position="19"/>
    </location>
</feature>